<evidence type="ECO:0000313" key="2">
    <source>
        <dbReference type="EMBL" id="KGA94511.1"/>
    </source>
</evidence>
<gene>
    <name evidence="2" type="ORF">LptCag_1941</name>
</gene>
<evidence type="ECO:0000256" key="1">
    <source>
        <dbReference type="SAM" id="MobiDB-lite"/>
    </source>
</evidence>
<feature type="region of interest" description="Disordered" evidence="1">
    <location>
        <begin position="18"/>
        <end position="48"/>
    </location>
</feature>
<organism evidence="2 3">
    <name type="scientific">Leptospirillum ferriphilum</name>
    <dbReference type="NCBI Taxonomy" id="178606"/>
    <lineage>
        <taxon>Bacteria</taxon>
        <taxon>Pseudomonadati</taxon>
        <taxon>Nitrospirota</taxon>
        <taxon>Nitrospiria</taxon>
        <taxon>Nitrospirales</taxon>
        <taxon>Nitrospiraceae</taxon>
        <taxon>Leptospirillum</taxon>
    </lineage>
</organism>
<feature type="compositionally biased region" description="Basic and acidic residues" evidence="1">
    <location>
        <begin position="33"/>
        <end position="48"/>
    </location>
</feature>
<dbReference type="AlphaFoldDB" id="A0A094YMT8"/>
<sequence>MIHFPESFLFRSGFPEETAKEGVARGHSQPCLQDKKTPGRSRRLDIPLFENRSEESVINETKPLRGSMLP</sequence>
<evidence type="ECO:0000313" key="3">
    <source>
        <dbReference type="Proteomes" id="UP000029452"/>
    </source>
</evidence>
<dbReference type="PATRIC" id="fig|178606.4.peg.475"/>
<dbReference type="Proteomes" id="UP000029452">
    <property type="component" value="Unassembled WGS sequence"/>
</dbReference>
<accession>A0A094YMT8</accession>
<dbReference type="EMBL" id="JPGK01000002">
    <property type="protein sequence ID" value="KGA94511.1"/>
    <property type="molecule type" value="Genomic_DNA"/>
</dbReference>
<name>A0A094YMT8_9BACT</name>
<proteinExistence type="predicted"/>
<reference evidence="2 3" key="1">
    <citation type="submission" date="2014-06" db="EMBL/GenBank/DDBJ databases">
        <title>Draft genome sequence of iron oxidizing acidophile Leptospirillum ferriphilum DSM14647.</title>
        <authorList>
            <person name="Cardenas J.P."/>
            <person name="Lazcano M."/>
            <person name="Ossandon F.J."/>
            <person name="Corbett M."/>
            <person name="Holmes D.S."/>
            <person name="Watkin E."/>
        </authorList>
    </citation>
    <scope>NUCLEOTIDE SEQUENCE [LARGE SCALE GENOMIC DNA]</scope>
    <source>
        <strain evidence="2 3">DSM 14647</strain>
    </source>
</reference>
<protein>
    <submittedName>
        <fullName evidence="2">Uncharacterized protein</fullName>
    </submittedName>
</protein>
<comment type="caution">
    <text evidence="2">The sequence shown here is derived from an EMBL/GenBank/DDBJ whole genome shotgun (WGS) entry which is preliminary data.</text>
</comment>